<organism evidence="1 2">
    <name type="scientific">Desulfobacula toluolica (strain DSM 7467 / Tol2)</name>
    <dbReference type="NCBI Taxonomy" id="651182"/>
    <lineage>
        <taxon>Bacteria</taxon>
        <taxon>Pseudomonadati</taxon>
        <taxon>Thermodesulfobacteriota</taxon>
        <taxon>Desulfobacteria</taxon>
        <taxon>Desulfobacterales</taxon>
        <taxon>Desulfobacteraceae</taxon>
        <taxon>Desulfobacula</taxon>
    </lineage>
</organism>
<gene>
    <name evidence="1" type="ordered locus">TOL2_C18700</name>
</gene>
<evidence type="ECO:0000313" key="2">
    <source>
        <dbReference type="Proteomes" id="UP000007347"/>
    </source>
</evidence>
<proteinExistence type="predicted"/>
<dbReference type="STRING" id="651182.TOL2_C18700"/>
<evidence type="ECO:0000313" key="1">
    <source>
        <dbReference type="EMBL" id="CCK80031.1"/>
    </source>
</evidence>
<sequence length="124" mass="13974">MGRKRKEINPVVLHSMFSKGMTQKEIAKTLGVSHVTLAKRIAEIKSKKGILLKYRSLQTLQLTSLQARILEAVTPEKIEDASLVDLVRAFKVLKSAELGLEKDRIKITGLTEYLIELEKRETGD</sequence>
<reference evidence="1 2" key="1">
    <citation type="journal article" date="2013" name="Environ. Microbiol.">
        <title>Complete genome, catabolic sub-proteomes and key-metabolites of Desulfobacula toluolica Tol2, a marine, aromatic compound-degrading, sulfate-reducing bacterium.</title>
        <authorList>
            <person name="Wohlbrand L."/>
            <person name="Jacob J.H."/>
            <person name="Kube M."/>
            <person name="Mussmann M."/>
            <person name="Jarling R."/>
            <person name="Beck A."/>
            <person name="Amann R."/>
            <person name="Wilkes H."/>
            <person name="Reinhardt R."/>
            <person name="Rabus R."/>
        </authorList>
    </citation>
    <scope>NUCLEOTIDE SEQUENCE [LARGE SCALE GENOMIC DNA]</scope>
    <source>
        <strain evidence="2">DSM 7467 / Tol2</strain>
    </source>
</reference>
<dbReference type="AlphaFoldDB" id="K0NFX1"/>
<dbReference type="RefSeq" id="WP_014957364.1">
    <property type="nucleotide sequence ID" value="NC_018645.1"/>
</dbReference>
<dbReference type="HOGENOM" id="CLU_2000259_0_0_7"/>
<dbReference type="Gene3D" id="1.10.10.60">
    <property type="entry name" value="Homeodomain-like"/>
    <property type="match status" value="1"/>
</dbReference>
<dbReference type="KEGG" id="dto:TOL2_C18700"/>
<protein>
    <submittedName>
        <fullName evidence="1">Conserved uncharacterized protein</fullName>
    </submittedName>
</protein>
<dbReference type="EMBL" id="FO203503">
    <property type="protein sequence ID" value="CCK80031.1"/>
    <property type="molecule type" value="Genomic_DNA"/>
</dbReference>
<accession>K0NFX1</accession>
<dbReference type="OrthoDB" id="9902416at2"/>
<dbReference type="Proteomes" id="UP000007347">
    <property type="component" value="Chromosome"/>
</dbReference>
<keyword evidence="2" id="KW-1185">Reference proteome</keyword>
<name>K0NFX1_DESTT</name>